<dbReference type="PROSITE" id="PS00455">
    <property type="entry name" value="AMP_BINDING"/>
    <property type="match status" value="1"/>
</dbReference>
<protein>
    <submittedName>
        <fullName evidence="5">Long chain fatty acid CoA ligase</fullName>
    </submittedName>
    <submittedName>
        <fullName evidence="6">Long_chain fatty acid CoA ligase</fullName>
    </submittedName>
</protein>
<dbReference type="SUPFAM" id="SSF56801">
    <property type="entry name" value="Acetyl-CoA synthetase-like"/>
    <property type="match status" value="1"/>
</dbReference>
<keyword evidence="1" id="KW-0547">Nucleotide-binding</keyword>
<keyword evidence="7" id="KW-1185">Reference proteome</keyword>
<keyword evidence="5" id="KW-0436">Ligase</keyword>
<dbReference type="EMBL" id="CAXDID020000058">
    <property type="protein sequence ID" value="CAL6008792.1"/>
    <property type="molecule type" value="Genomic_DNA"/>
</dbReference>
<dbReference type="GO" id="GO:0004467">
    <property type="term" value="F:long-chain fatty acid-CoA ligase activity"/>
    <property type="evidence" value="ECO:0007669"/>
    <property type="project" value="TreeGrafter"/>
</dbReference>
<dbReference type="Pfam" id="PF00501">
    <property type="entry name" value="AMP-binding"/>
    <property type="match status" value="1"/>
</dbReference>
<feature type="domain" description="AMP-dependent synthetase/ligase" evidence="4">
    <location>
        <begin position="59"/>
        <end position="521"/>
    </location>
</feature>
<dbReference type="InterPro" id="IPR042099">
    <property type="entry name" value="ANL_N_sf"/>
</dbReference>
<accession>A0AA86NIQ9</accession>
<evidence type="ECO:0000313" key="7">
    <source>
        <dbReference type="Proteomes" id="UP001642409"/>
    </source>
</evidence>
<evidence type="ECO:0000256" key="1">
    <source>
        <dbReference type="ARBA" id="ARBA00022741"/>
    </source>
</evidence>
<dbReference type="InterPro" id="IPR000873">
    <property type="entry name" value="AMP-dep_synth/lig_dom"/>
</dbReference>
<dbReference type="GO" id="GO:0005524">
    <property type="term" value="F:ATP binding"/>
    <property type="evidence" value="ECO:0007669"/>
    <property type="project" value="UniProtKB-KW"/>
</dbReference>
<name>A0AA86NIQ9_9EUKA</name>
<feature type="transmembrane region" description="Helical" evidence="3">
    <location>
        <begin position="715"/>
        <end position="733"/>
    </location>
</feature>
<dbReference type="EMBL" id="CATOUU010000195">
    <property type="protein sequence ID" value="CAI9920072.1"/>
    <property type="molecule type" value="Genomic_DNA"/>
</dbReference>
<dbReference type="GO" id="GO:0016020">
    <property type="term" value="C:membrane"/>
    <property type="evidence" value="ECO:0007669"/>
    <property type="project" value="TreeGrafter"/>
</dbReference>
<evidence type="ECO:0000256" key="2">
    <source>
        <dbReference type="ARBA" id="ARBA00022840"/>
    </source>
</evidence>
<evidence type="ECO:0000256" key="3">
    <source>
        <dbReference type="SAM" id="Phobius"/>
    </source>
</evidence>
<reference evidence="6 7" key="2">
    <citation type="submission" date="2024-07" db="EMBL/GenBank/DDBJ databases">
        <authorList>
            <person name="Akdeniz Z."/>
        </authorList>
    </citation>
    <scope>NUCLEOTIDE SEQUENCE [LARGE SCALE GENOMIC DNA]</scope>
</reference>
<gene>
    <name evidence="6" type="ORF">HINF_LOCUS21288</name>
    <name evidence="5" type="ORF">HINF_LOCUS7717</name>
</gene>
<dbReference type="Proteomes" id="UP001642409">
    <property type="component" value="Unassembled WGS sequence"/>
</dbReference>
<dbReference type="GO" id="GO:0005783">
    <property type="term" value="C:endoplasmic reticulum"/>
    <property type="evidence" value="ECO:0007669"/>
    <property type="project" value="TreeGrafter"/>
</dbReference>
<keyword evidence="2" id="KW-0067">ATP-binding</keyword>
<evidence type="ECO:0000313" key="5">
    <source>
        <dbReference type="EMBL" id="CAI9920072.1"/>
    </source>
</evidence>
<sequence>MQIKPIDYNTTTLFKYIKEEEVDMNSTVPENYLRAVKMYSSCKFMGYRTGLACNVKQTIDSYQFITYEESMQYVAQITQQLLAKGLMKGDRVVIYAKNSPLWLLSDIAIQFAGGVSVPIYDTLGIDNIIYCCNLTEASFILVSTDYLANIVGNVSKLEHIKTIFAMEQFDQELLIQQTAKIVAQLKDNGYIKDDASLYSIRSSVSQEQVEITQQLVTDVEDIKKQIIQYQTDNLLCNLSFKKLNDCKQYLYDRIQQINLNYKDINSVIFTSGTSGKPKGVIVSHQNLLSALPCAVKQTIPNHIGKNGQQSSVLSYLPLAHMYERSAEHGILTKGYLIYYSSGNIKNLTKDIQLSTPSVFLGVPRIYCKIHQSIISKLNKSSLPLRIIFKISYNLKKQYLFSNQKHFENPVFVTDFAFKSIRNALGNPEVVFSGSAALPLKVKEFLEVTSGAKLVIGWTMTETGGSGLVNTPGQKYNDQNQIGRLGAFTEGKIVDRSDKCEFTLEDNVGELKVKGPGIAKGYIDGKWGKIQPIVDSEGFFSTGDLVRVYPDGAASFIRRVGLVVKLQHGEFVDLEAIEAALEGSPVIMQAFAHGEPDKTAPVCFVSLDSNILKQKLGEEIVNRFKAHDSAAINQIEQFVCKEGDEIIRKAGLKGFNVPKAYKVLLDVDWSQNQEFYTPSQKKKHGPFIKAHQSQLKQLWELVEQRENKVIPKKSNLKLFVLIAFVLFVFALLMMK</sequence>
<organism evidence="5">
    <name type="scientific">Hexamita inflata</name>
    <dbReference type="NCBI Taxonomy" id="28002"/>
    <lineage>
        <taxon>Eukaryota</taxon>
        <taxon>Metamonada</taxon>
        <taxon>Diplomonadida</taxon>
        <taxon>Hexamitidae</taxon>
        <taxon>Hexamitinae</taxon>
        <taxon>Hexamita</taxon>
    </lineage>
</organism>
<comment type="caution">
    <text evidence="5">The sequence shown here is derived from an EMBL/GenBank/DDBJ whole genome shotgun (WGS) entry which is preliminary data.</text>
</comment>
<keyword evidence="3" id="KW-0472">Membrane</keyword>
<dbReference type="Gene3D" id="3.40.50.12780">
    <property type="entry name" value="N-terminal domain of ligase-like"/>
    <property type="match status" value="1"/>
</dbReference>
<evidence type="ECO:0000313" key="6">
    <source>
        <dbReference type="EMBL" id="CAL6008792.1"/>
    </source>
</evidence>
<keyword evidence="3" id="KW-0812">Transmembrane</keyword>
<dbReference type="PANTHER" id="PTHR43272:SF33">
    <property type="entry name" value="AMP-BINDING DOMAIN-CONTAINING PROTEIN-RELATED"/>
    <property type="match status" value="1"/>
</dbReference>
<keyword evidence="3" id="KW-1133">Transmembrane helix</keyword>
<dbReference type="InterPro" id="IPR020845">
    <property type="entry name" value="AMP-binding_CS"/>
</dbReference>
<proteinExistence type="predicted"/>
<dbReference type="PANTHER" id="PTHR43272">
    <property type="entry name" value="LONG-CHAIN-FATTY-ACID--COA LIGASE"/>
    <property type="match status" value="1"/>
</dbReference>
<dbReference type="AlphaFoldDB" id="A0AA86NIQ9"/>
<reference evidence="5" key="1">
    <citation type="submission" date="2023-06" db="EMBL/GenBank/DDBJ databases">
        <authorList>
            <person name="Kurt Z."/>
        </authorList>
    </citation>
    <scope>NUCLEOTIDE SEQUENCE</scope>
</reference>
<evidence type="ECO:0000259" key="4">
    <source>
        <dbReference type="Pfam" id="PF00501"/>
    </source>
</evidence>